<reference evidence="2 3" key="1">
    <citation type="journal article" date="2015" name="Proc. Natl. Acad. Sci. U.S.A.">
        <title>The resurrection genome of Boea hygrometrica: A blueprint for survival of dehydration.</title>
        <authorList>
            <person name="Xiao L."/>
            <person name="Yang G."/>
            <person name="Zhang L."/>
            <person name="Yang X."/>
            <person name="Zhao S."/>
            <person name="Ji Z."/>
            <person name="Zhou Q."/>
            <person name="Hu M."/>
            <person name="Wang Y."/>
            <person name="Chen M."/>
            <person name="Xu Y."/>
            <person name="Jin H."/>
            <person name="Xiao X."/>
            <person name="Hu G."/>
            <person name="Bao F."/>
            <person name="Hu Y."/>
            <person name="Wan P."/>
            <person name="Li L."/>
            <person name="Deng X."/>
            <person name="Kuang T."/>
            <person name="Xiang C."/>
            <person name="Zhu J.K."/>
            <person name="Oliver M.J."/>
            <person name="He Y."/>
        </authorList>
    </citation>
    <scope>NUCLEOTIDE SEQUENCE [LARGE SCALE GENOMIC DNA]</scope>
    <source>
        <strain evidence="3">cv. XS01</strain>
    </source>
</reference>
<dbReference type="AlphaFoldDB" id="A0A2Z7B421"/>
<evidence type="ECO:0000256" key="1">
    <source>
        <dbReference type="SAM" id="SignalP"/>
    </source>
</evidence>
<protein>
    <submittedName>
        <fullName evidence="2">Uncharacterized protein</fullName>
    </submittedName>
</protein>
<organism evidence="2 3">
    <name type="scientific">Dorcoceras hygrometricum</name>
    <dbReference type="NCBI Taxonomy" id="472368"/>
    <lineage>
        <taxon>Eukaryota</taxon>
        <taxon>Viridiplantae</taxon>
        <taxon>Streptophyta</taxon>
        <taxon>Embryophyta</taxon>
        <taxon>Tracheophyta</taxon>
        <taxon>Spermatophyta</taxon>
        <taxon>Magnoliopsida</taxon>
        <taxon>eudicotyledons</taxon>
        <taxon>Gunneridae</taxon>
        <taxon>Pentapetalae</taxon>
        <taxon>asterids</taxon>
        <taxon>lamiids</taxon>
        <taxon>Lamiales</taxon>
        <taxon>Gesneriaceae</taxon>
        <taxon>Didymocarpoideae</taxon>
        <taxon>Trichosporeae</taxon>
        <taxon>Loxocarpinae</taxon>
        <taxon>Dorcoceras</taxon>
    </lineage>
</organism>
<dbReference type="EMBL" id="KV010110">
    <property type="protein sequence ID" value="KZV28535.1"/>
    <property type="molecule type" value="Genomic_DNA"/>
</dbReference>
<keyword evidence="1" id="KW-0732">Signal</keyword>
<evidence type="ECO:0000313" key="3">
    <source>
        <dbReference type="Proteomes" id="UP000250235"/>
    </source>
</evidence>
<dbReference type="Proteomes" id="UP000250235">
    <property type="component" value="Unassembled WGS sequence"/>
</dbReference>
<accession>A0A2Z7B421</accession>
<feature type="chain" id="PRO_5016340284" evidence="1">
    <location>
        <begin position="31"/>
        <end position="67"/>
    </location>
</feature>
<proteinExistence type="predicted"/>
<feature type="signal peptide" evidence="1">
    <location>
        <begin position="1"/>
        <end position="30"/>
    </location>
</feature>
<name>A0A2Z7B421_9LAMI</name>
<evidence type="ECO:0000313" key="2">
    <source>
        <dbReference type="EMBL" id="KZV28535.1"/>
    </source>
</evidence>
<keyword evidence="3" id="KW-1185">Reference proteome</keyword>
<sequence>MGSSKVVAMLFVTMIVLFAGSTVVVHVADAAQADALEDCVSDAMHMGATRASAEAVCEVAIRRGDIP</sequence>
<gene>
    <name evidence="2" type="ORF">F511_31446</name>
</gene>